<keyword evidence="2" id="KW-1185">Reference proteome</keyword>
<accession>A0AAV4A5L1</accession>
<proteinExistence type="predicted"/>
<dbReference type="EMBL" id="BLXT01003539">
    <property type="protein sequence ID" value="GFO01869.1"/>
    <property type="molecule type" value="Genomic_DNA"/>
</dbReference>
<protein>
    <submittedName>
        <fullName evidence="1">Uncharacterized protein</fullName>
    </submittedName>
</protein>
<reference evidence="1 2" key="1">
    <citation type="journal article" date="2021" name="Elife">
        <title>Chloroplast acquisition without the gene transfer in kleptoplastic sea slugs, Plakobranchus ocellatus.</title>
        <authorList>
            <person name="Maeda T."/>
            <person name="Takahashi S."/>
            <person name="Yoshida T."/>
            <person name="Shimamura S."/>
            <person name="Takaki Y."/>
            <person name="Nagai Y."/>
            <person name="Toyoda A."/>
            <person name="Suzuki Y."/>
            <person name="Arimoto A."/>
            <person name="Ishii H."/>
            <person name="Satoh N."/>
            <person name="Nishiyama T."/>
            <person name="Hasebe M."/>
            <person name="Maruyama T."/>
            <person name="Minagawa J."/>
            <person name="Obokata J."/>
            <person name="Shigenobu S."/>
        </authorList>
    </citation>
    <scope>NUCLEOTIDE SEQUENCE [LARGE SCALE GENOMIC DNA]</scope>
</reference>
<evidence type="ECO:0000313" key="2">
    <source>
        <dbReference type="Proteomes" id="UP000735302"/>
    </source>
</evidence>
<evidence type="ECO:0000313" key="1">
    <source>
        <dbReference type="EMBL" id="GFO01869.1"/>
    </source>
</evidence>
<comment type="caution">
    <text evidence="1">The sequence shown here is derived from an EMBL/GenBank/DDBJ whole genome shotgun (WGS) entry which is preliminary data.</text>
</comment>
<name>A0AAV4A5L1_9GAST</name>
<dbReference type="AlphaFoldDB" id="A0AAV4A5L1"/>
<organism evidence="1 2">
    <name type="scientific">Plakobranchus ocellatus</name>
    <dbReference type="NCBI Taxonomy" id="259542"/>
    <lineage>
        <taxon>Eukaryota</taxon>
        <taxon>Metazoa</taxon>
        <taxon>Spiralia</taxon>
        <taxon>Lophotrochozoa</taxon>
        <taxon>Mollusca</taxon>
        <taxon>Gastropoda</taxon>
        <taxon>Heterobranchia</taxon>
        <taxon>Euthyneura</taxon>
        <taxon>Panpulmonata</taxon>
        <taxon>Sacoglossa</taxon>
        <taxon>Placobranchoidea</taxon>
        <taxon>Plakobranchidae</taxon>
        <taxon>Plakobranchus</taxon>
    </lineage>
</organism>
<gene>
    <name evidence="1" type="ORF">PoB_002837400</name>
</gene>
<dbReference type="Proteomes" id="UP000735302">
    <property type="component" value="Unassembled WGS sequence"/>
</dbReference>
<sequence>MAREICLPRCHTHQVSIENDVALSVTSGVVSVAPNLRSSVVKCQINSAASHLCSLCAEVRAPAHKVTDCDEKFYAKSEPRFSQRSLPVIFLKAKGVGSRVEKRRWRRGKPLNKRSIPKTARI</sequence>